<dbReference type="GO" id="GO:0055085">
    <property type="term" value="P:transmembrane transport"/>
    <property type="evidence" value="ECO:0007669"/>
    <property type="project" value="InterPro"/>
</dbReference>
<dbReference type="InterPro" id="IPR035906">
    <property type="entry name" value="MetI-like_sf"/>
</dbReference>
<gene>
    <name evidence="10" type="ORF">DV733_00415</name>
</gene>
<dbReference type="Proteomes" id="UP000296706">
    <property type="component" value="Chromosome"/>
</dbReference>
<feature type="transmembrane region" description="Helical" evidence="8">
    <location>
        <begin position="515"/>
        <end position="536"/>
    </location>
</feature>
<organism evidence="10 11">
    <name type="scientific">Halapricum salinum</name>
    <dbReference type="NCBI Taxonomy" id="1457250"/>
    <lineage>
        <taxon>Archaea</taxon>
        <taxon>Methanobacteriati</taxon>
        <taxon>Methanobacteriota</taxon>
        <taxon>Stenosarchaea group</taxon>
        <taxon>Halobacteria</taxon>
        <taxon>Halobacteriales</taxon>
        <taxon>Haloarculaceae</taxon>
        <taxon>Halapricum</taxon>
    </lineage>
</organism>
<feature type="transmembrane region" description="Helical" evidence="8">
    <location>
        <begin position="67"/>
        <end position="91"/>
    </location>
</feature>
<feature type="transmembrane region" description="Helical" evidence="8">
    <location>
        <begin position="483"/>
        <end position="503"/>
    </location>
</feature>
<evidence type="ECO:0000256" key="3">
    <source>
        <dbReference type="ARBA" id="ARBA00022475"/>
    </source>
</evidence>
<evidence type="ECO:0000256" key="7">
    <source>
        <dbReference type="ARBA" id="ARBA00023136"/>
    </source>
</evidence>
<keyword evidence="11" id="KW-1185">Reference proteome</keyword>
<dbReference type="InterPro" id="IPR000515">
    <property type="entry name" value="MetI-like"/>
</dbReference>
<evidence type="ECO:0000259" key="9">
    <source>
        <dbReference type="PROSITE" id="PS50928"/>
    </source>
</evidence>
<dbReference type="STRING" id="1457250.GCA_000755225_02375"/>
<dbReference type="GeneID" id="39846286"/>
<dbReference type="SUPFAM" id="SSF161098">
    <property type="entry name" value="MetI-like"/>
    <property type="match status" value="2"/>
</dbReference>
<proteinExistence type="inferred from homology"/>
<evidence type="ECO:0000256" key="6">
    <source>
        <dbReference type="ARBA" id="ARBA00022989"/>
    </source>
</evidence>
<reference evidence="10 11" key="1">
    <citation type="journal article" date="2019" name="Nat. Commun.">
        <title>A new type of DNA phosphorothioation-based antiviral system in archaea.</title>
        <authorList>
            <person name="Xiong L."/>
            <person name="Liu S."/>
            <person name="Chen S."/>
            <person name="Xiao Y."/>
            <person name="Zhu B."/>
            <person name="Gao Y."/>
            <person name="Zhang Y."/>
            <person name="Chen B."/>
            <person name="Luo J."/>
            <person name="Deng Z."/>
            <person name="Chen X."/>
            <person name="Wang L."/>
            <person name="Chen S."/>
        </authorList>
    </citation>
    <scope>NUCLEOTIDE SEQUENCE [LARGE SCALE GENOMIC DNA]</scope>
    <source>
        <strain evidence="10 11">CBA1105</strain>
    </source>
</reference>
<keyword evidence="7 8" id="KW-0472">Membrane</keyword>
<evidence type="ECO:0000256" key="2">
    <source>
        <dbReference type="ARBA" id="ARBA00022448"/>
    </source>
</evidence>
<evidence type="ECO:0000256" key="8">
    <source>
        <dbReference type="RuleBase" id="RU363032"/>
    </source>
</evidence>
<keyword evidence="2 8" id="KW-0813">Transport</keyword>
<accession>A0A4D6H7T3</accession>
<dbReference type="PANTHER" id="PTHR43357">
    <property type="entry name" value="INNER MEMBRANE ABC TRANSPORTER PERMEASE PROTEIN YDCV"/>
    <property type="match status" value="1"/>
</dbReference>
<feature type="transmembrane region" description="Helical" evidence="8">
    <location>
        <begin position="199"/>
        <end position="220"/>
    </location>
</feature>
<dbReference type="CDD" id="cd06261">
    <property type="entry name" value="TM_PBP2"/>
    <property type="match status" value="2"/>
</dbReference>
<feature type="domain" description="ABC transmembrane type-1" evidence="9">
    <location>
        <begin position="68"/>
        <end position="268"/>
    </location>
</feature>
<dbReference type="OrthoDB" id="28023at2157"/>
<dbReference type="PROSITE" id="PS50928">
    <property type="entry name" value="ABC_TM1"/>
    <property type="match status" value="2"/>
</dbReference>
<feature type="transmembrane region" description="Helical" evidence="8">
    <location>
        <begin position="382"/>
        <end position="401"/>
    </location>
</feature>
<dbReference type="GO" id="GO:0005886">
    <property type="term" value="C:plasma membrane"/>
    <property type="evidence" value="ECO:0007669"/>
    <property type="project" value="UniProtKB-SubCell"/>
</dbReference>
<sequence>MSATDRFERVPSLPSSTRDRQSLVLTLLAGSIALTLLTPMLWVVLQASQVPLDRILEILLRQETLDIVLNTVVLVTAVTIGSVLVGVPLAMLTVQTDLPFRRFWTVLAAMPLVIPSYIGAFAFISATGQGGAFTDILAPIGIEQIPEIDGLVGSVIVLTLFTYPYVYLTTRASLLSLDGRAIEAARSLNHSRLSAFRRVTLPQLVPGIAAGALLVALYTLSDFGTPALMQYDVFTRMIYVEYDAWRLDYASIFSLLLVGMAIVILAAESRIERADESDAYVNRGTDRPGIISLGYWKGPALAFCSTVAVLALVLPPAILLYWLGRSTGGIGGGYEFQWIYAWNSVYVSSLAAGVSVLAALPLAYLSARGESRWASLPERSSYVGYAVPGIVLGLGLLYFTLHYVDSLYYTVDILVFAYVVRFMPQAVGTLRSSVLQTDQKLVEAARTLGHSSLSAFRKVVLPLVMPGVIAGAALVFLTSMKEMAATLLLRYPGFETLATYIWLVRSSADYGDAALPALVLIGVSGLSMLVLLWRGYDVEE</sequence>
<feature type="transmembrane region" description="Helical" evidence="8">
    <location>
        <begin position="344"/>
        <end position="362"/>
    </location>
</feature>
<comment type="subcellular location">
    <subcellularLocation>
        <location evidence="1">Cell inner membrane</location>
        <topology evidence="1">Multi-pass membrane protein</topology>
    </subcellularLocation>
    <subcellularLocation>
        <location evidence="8">Cell membrane</location>
        <topology evidence="8">Multi-pass membrane protein</topology>
    </subcellularLocation>
</comment>
<comment type="similarity">
    <text evidence="8">Belongs to the binding-protein-dependent transport system permease family.</text>
</comment>
<dbReference type="Gene3D" id="1.10.3720.10">
    <property type="entry name" value="MetI-like"/>
    <property type="match status" value="2"/>
</dbReference>
<evidence type="ECO:0000313" key="11">
    <source>
        <dbReference type="Proteomes" id="UP000296706"/>
    </source>
</evidence>
<feature type="domain" description="ABC transmembrane type-1" evidence="9">
    <location>
        <begin position="341"/>
        <end position="531"/>
    </location>
</feature>
<feature type="transmembrane region" description="Helical" evidence="8">
    <location>
        <begin position="300"/>
        <end position="324"/>
    </location>
</feature>
<evidence type="ECO:0000256" key="4">
    <source>
        <dbReference type="ARBA" id="ARBA00022519"/>
    </source>
</evidence>
<feature type="transmembrane region" description="Helical" evidence="8">
    <location>
        <begin position="148"/>
        <end position="168"/>
    </location>
</feature>
<feature type="transmembrane region" description="Helical" evidence="8">
    <location>
        <begin position="249"/>
        <end position="267"/>
    </location>
</feature>
<keyword evidence="4" id="KW-0997">Cell inner membrane</keyword>
<name>A0A4D6H7T3_9EURY</name>
<protein>
    <submittedName>
        <fullName evidence="10">Iron ABC transporter permease</fullName>
    </submittedName>
</protein>
<dbReference type="AlphaFoldDB" id="A0A4D6H7T3"/>
<keyword evidence="3" id="KW-1003">Cell membrane</keyword>
<dbReference type="EMBL" id="CP031310">
    <property type="protein sequence ID" value="QCC49780.1"/>
    <property type="molecule type" value="Genomic_DNA"/>
</dbReference>
<dbReference type="RefSeq" id="WP_049993226.1">
    <property type="nucleotide sequence ID" value="NZ_CP031310.1"/>
</dbReference>
<evidence type="ECO:0000256" key="1">
    <source>
        <dbReference type="ARBA" id="ARBA00004429"/>
    </source>
</evidence>
<dbReference type="Pfam" id="PF00528">
    <property type="entry name" value="BPD_transp_1"/>
    <property type="match status" value="2"/>
</dbReference>
<feature type="transmembrane region" description="Helical" evidence="8">
    <location>
        <begin position="23"/>
        <end position="47"/>
    </location>
</feature>
<evidence type="ECO:0000313" key="10">
    <source>
        <dbReference type="EMBL" id="QCC49780.1"/>
    </source>
</evidence>
<dbReference type="PANTHER" id="PTHR43357:SF3">
    <property type="entry name" value="FE(3+)-TRANSPORT SYSTEM PERMEASE PROTEIN FBPB 2"/>
    <property type="match status" value="1"/>
</dbReference>
<feature type="transmembrane region" description="Helical" evidence="8">
    <location>
        <begin position="103"/>
        <end position="128"/>
    </location>
</feature>
<keyword evidence="6 8" id="KW-1133">Transmembrane helix</keyword>
<evidence type="ECO:0000256" key="5">
    <source>
        <dbReference type="ARBA" id="ARBA00022692"/>
    </source>
</evidence>
<keyword evidence="5 8" id="KW-0812">Transmembrane</keyword>
<feature type="transmembrane region" description="Helical" evidence="8">
    <location>
        <begin position="459"/>
        <end position="477"/>
    </location>
</feature>
<dbReference type="KEGG" id="hsn:DV733_00415"/>